<feature type="transmembrane region" description="Helical" evidence="6">
    <location>
        <begin position="40"/>
        <end position="61"/>
    </location>
</feature>
<evidence type="ECO:0000259" key="7">
    <source>
        <dbReference type="Pfam" id="PF00892"/>
    </source>
</evidence>
<evidence type="ECO:0000313" key="9">
    <source>
        <dbReference type="Proteomes" id="UP000004001"/>
    </source>
</evidence>
<accession>D1VYT4</accession>
<evidence type="ECO:0000256" key="6">
    <source>
        <dbReference type="SAM" id="Phobius"/>
    </source>
</evidence>
<organism evidence="8 9">
    <name type="scientific">Hoylesella timonensis CRIS 5C-B1</name>
    <dbReference type="NCBI Taxonomy" id="679189"/>
    <lineage>
        <taxon>Bacteria</taxon>
        <taxon>Pseudomonadati</taxon>
        <taxon>Bacteroidota</taxon>
        <taxon>Bacteroidia</taxon>
        <taxon>Bacteroidales</taxon>
        <taxon>Prevotellaceae</taxon>
        <taxon>Hoylesella</taxon>
    </lineage>
</organism>
<dbReference type="EMBL" id="ADEF01000028">
    <property type="protein sequence ID" value="EFA97613.1"/>
    <property type="molecule type" value="Genomic_DNA"/>
</dbReference>
<evidence type="ECO:0000256" key="1">
    <source>
        <dbReference type="ARBA" id="ARBA00004651"/>
    </source>
</evidence>
<dbReference type="SUPFAM" id="SSF103481">
    <property type="entry name" value="Multidrug resistance efflux transporter EmrE"/>
    <property type="match status" value="2"/>
</dbReference>
<dbReference type="InterPro" id="IPR000620">
    <property type="entry name" value="EamA_dom"/>
</dbReference>
<keyword evidence="4 6" id="KW-1133">Transmembrane helix</keyword>
<dbReference type="Pfam" id="PF00892">
    <property type="entry name" value="EamA"/>
    <property type="match status" value="2"/>
</dbReference>
<keyword evidence="2" id="KW-1003">Cell membrane</keyword>
<evidence type="ECO:0000256" key="4">
    <source>
        <dbReference type="ARBA" id="ARBA00022989"/>
    </source>
</evidence>
<name>D1VYT4_9BACT</name>
<feature type="transmembrane region" description="Helical" evidence="6">
    <location>
        <begin position="305"/>
        <end position="323"/>
    </location>
</feature>
<evidence type="ECO:0000256" key="3">
    <source>
        <dbReference type="ARBA" id="ARBA00022692"/>
    </source>
</evidence>
<keyword evidence="9" id="KW-1185">Reference proteome</keyword>
<keyword evidence="5 6" id="KW-0472">Membrane</keyword>
<dbReference type="Proteomes" id="UP000004001">
    <property type="component" value="Unassembled WGS sequence"/>
</dbReference>
<dbReference type="PANTHER" id="PTHR32322:SF18">
    <property type="entry name" value="S-ADENOSYLMETHIONINE_S-ADENOSYLHOMOCYSTEINE TRANSPORTER"/>
    <property type="match status" value="1"/>
</dbReference>
<feature type="transmembrane region" description="Helical" evidence="6">
    <location>
        <begin position="157"/>
        <end position="176"/>
    </location>
</feature>
<comment type="subcellular location">
    <subcellularLocation>
        <location evidence="1">Cell membrane</location>
        <topology evidence="1">Multi-pass membrane protein</topology>
    </subcellularLocation>
</comment>
<reference evidence="8 9" key="1">
    <citation type="submission" date="2009-12" db="EMBL/GenBank/DDBJ databases">
        <title>Genome Sequence of Prevotella timonensis CRIS 5C-B1.</title>
        <authorList>
            <person name="Durkin A.S."/>
            <person name="Madupu R."/>
            <person name="Torralba M."/>
            <person name="Methe B."/>
            <person name="Sutton G."/>
            <person name="Strausberg R.L."/>
            <person name="Nelson K.E."/>
        </authorList>
    </citation>
    <scope>NUCLEOTIDE SEQUENCE [LARGE SCALE GENOMIC DNA]</scope>
    <source>
        <strain evidence="8 9">CRIS 5C-B1</strain>
    </source>
</reference>
<feature type="transmembrane region" description="Helical" evidence="6">
    <location>
        <begin position="279"/>
        <end position="299"/>
    </location>
</feature>
<feature type="domain" description="EamA" evidence="7">
    <location>
        <begin position="186"/>
        <end position="322"/>
    </location>
</feature>
<feature type="domain" description="EamA" evidence="7">
    <location>
        <begin position="42"/>
        <end position="174"/>
    </location>
</feature>
<comment type="caution">
    <text evidence="8">The sequence shown here is derived from an EMBL/GenBank/DDBJ whole genome shotgun (WGS) entry which is preliminary data.</text>
</comment>
<evidence type="ECO:0000313" key="8">
    <source>
        <dbReference type="EMBL" id="EFA97613.1"/>
    </source>
</evidence>
<feature type="transmembrane region" description="Helical" evidence="6">
    <location>
        <begin position="218"/>
        <end position="236"/>
    </location>
</feature>
<dbReference type="GO" id="GO:0005886">
    <property type="term" value="C:plasma membrane"/>
    <property type="evidence" value="ECO:0007669"/>
    <property type="project" value="UniProtKB-SubCell"/>
</dbReference>
<keyword evidence="3 6" id="KW-0812">Transmembrane</keyword>
<dbReference type="InterPro" id="IPR037185">
    <property type="entry name" value="EmrE-like"/>
</dbReference>
<dbReference type="PANTHER" id="PTHR32322">
    <property type="entry name" value="INNER MEMBRANE TRANSPORTER"/>
    <property type="match status" value="1"/>
</dbReference>
<feature type="transmembrane region" description="Helical" evidence="6">
    <location>
        <begin position="103"/>
        <end position="121"/>
    </location>
</feature>
<gene>
    <name evidence="8" type="ORF">HMPREF9019_1375</name>
</gene>
<feature type="transmembrane region" description="Helical" evidence="6">
    <location>
        <begin position="73"/>
        <end position="91"/>
    </location>
</feature>
<evidence type="ECO:0000256" key="2">
    <source>
        <dbReference type="ARBA" id="ARBA00022475"/>
    </source>
</evidence>
<proteinExistence type="predicted"/>
<protein>
    <submittedName>
        <fullName evidence="8">Putative membrane protein</fullName>
    </submittedName>
</protein>
<dbReference type="eggNOG" id="COG0697">
    <property type="taxonomic scope" value="Bacteria"/>
</dbReference>
<dbReference type="AlphaFoldDB" id="D1VYT4"/>
<sequence length="340" mass="36943">MSTRQLVNSSTKPTKPTITLSTRQLVNSSTKKKEHPMNKIHGFVGAITSATAFGLIPLFSLPVLATGMPSTAVLVYRFAFACLIMLVVLMYQRQSLHLRFGESLRLMLLSTMYTGSAVFLMEGYRYLSSGIATVIMFSYPVWTALLMMIFRGEKASGTTFLAIGLAVAGVCFLSGIENGVGNISVLGICLELLSGLSYAIYMVAYPTMNIRTIPTIKVNFYIFFFTMLLLMLYAIFTSGRLPAIHTGTVLLNLFLLGLLPTVVSNITLILSLKSIGSTLVAILGAFEPLTAMCIGIMVFGEPFTVHIAIGFVLILIAVAVLILKNAHHKTKAEKDIVTSI</sequence>
<feature type="transmembrane region" description="Helical" evidence="6">
    <location>
        <begin position="182"/>
        <end position="206"/>
    </location>
</feature>
<evidence type="ECO:0000256" key="5">
    <source>
        <dbReference type="ARBA" id="ARBA00023136"/>
    </source>
</evidence>
<feature type="transmembrane region" description="Helical" evidence="6">
    <location>
        <begin position="248"/>
        <end position="272"/>
    </location>
</feature>
<dbReference type="InterPro" id="IPR050638">
    <property type="entry name" value="AA-Vitamin_Transporters"/>
</dbReference>
<feature type="transmembrane region" description="Helical" evidence="6">
    <location>
        <begin position="127"/>
        <end position="150"/>
    </location>
</feature>